<dbReference type="EMBL" id="JAATIT010000001">
    <property type="protein sequence ID" value="NJB88746.1"/>
    <property type="molecule type" value="Genomic_DNA"/>
</dbReference>
<name>A0A7X5XR09_9SPHN</name>
<protein>
    <recommendedName>
        <fullName evidence="1">DUF4387 domain-containing protein</fullName>
    </recommendedName>
</protein>
<gene>
    <name evidence="2" type="ORF">GGR90_000898</name>
</gene>
<dbReference type="RefSeq" id="WP_167919676.1">
    <property type="nucleotide sequence ID" value="NZ_JAATIT010000001.1"/>
</dbReference>
<dbReference type="AlphaFoldDB" id="A0A7X5XR09"/>
<feature type="domain" description="DUF4387" evidence="1">
    <location>
        <begin position="4"/>
        <end position="99"/>
    </location>
</feature>
<dbReference type="Pfam" id="PF14330">
    <property type="entry name" value="DUF4387"/>
    <property type="match status" value="1"/>
</dbReference>
<evidence type="ECO:0000259" key="1">
    <source>
        <dbReference type="Pfam" id="PF14330"/>
    </source>
</evidence>
<dbReference type="Proteomes" id="UP000535078">
    <property type="component" value="Unassembled WGS sequence"/>
</dbReference>
<organism evidence="2 3">
    <name type="scientific">Sphingopyxis italica</name>
    <dbReference type="NCBI Taxonomy" id="1129133"/>
    <lineage>
        <taxon>Bacteria</taxon>
        <taxon>Pseudomonadati</taxon>
        <taxon>Pseudomonadota</taxon>
        <taxon>Alphaproteobacteria</taxon>
        <taxon>Sphingomonadales</taxon>
        <taxon>Sphingomonadaceae</taxon>
        <taxon>Sphingopyxis</taxon>
    </lineage>
</organism>
<keyword evidence="3" id="KW-1185">Reference proteome</keyword>
<sequence length="103" mass="11521">MVKLRDVCHEIRSKNAGPFWVTFDIFFDGPGNFARYHDDPALSADSFARLYGAEAAMVKRIPVDDLSMIKISYPRTTPQGGMVERDMHSGQQYVPLLDAELAG</sequence>
<evidence type="ECO:0000313" key="3">
    <source>
        <dbReference type="Proteomes" id="UP000535078"/>
    </source>
</evidence>
<proteinExistence type="predicted"/>
<evidence type="ECO:0000313" key="2">
    <source>
        <dbReference type="EMBL" id="NJB88746.1"/>
    </source>
</evidence>
<accession>A0A7X5XR09</accession>
<reference evidence="2 3" key="1">
    <citation type="submission" date="2020-03" db="EMBL/GenBank/DDBJ databases">
        <title>Genomic Encyclopedia of Type Strains, Phase IV (KMG-IV): sequencing the most valuable type-strain genomes for metagenomic binning, comparative biology and taxonomic classification.</title>
        <authorList>
            <person name="Goeker M."/>
        </authorList>
    </citation>
    <scope>NUCLEOTIDE SEQUENCE [LARGE SCALE GENOMIC DNA]</scope>
    <source>
        <strain evidence="2 3">DSM 25229</strain>
    </source>
</reference>
<dbReference type="InterPro" id="IPR025496">
    <property type="entry name" value="DUF4387"/>
</dbReference>
<comment type="caution">
    <text evidence="2">The sequence shown here is derived from an EMBL/GenBank/DDBJ whole genome shotgun (WGS) entry which is preliminary data.</text>
</comment>